<reference evidence="1" key="1">
    <citation type="submission" date="2020-03" db="EMBL/GenBank/DDBJ databases">
        <title>Castanea mollissima Vanexum genome sequencing.</title>
        <authorList>
            <person name="Staton M."/>
        </authorList>
    </citation>
    <scope>NUCLEOTIDE SEQUENCE</scope>
    <source>
        <tissue evidence="1">Leaf</tissue>
    </source>
</reference>
<keyword evidence="2" id="KW-1185">Reference proteome</keyword>
<sequence>MSKRLSTPHLVHITATTHMTQAESNFIKIVGQVPKLHSLIPRRRNDGGLESVGAETNARDPVLVRLLVRDSELAFSEGVPELDRAVTGEEEEESVRPKKSFEMRESLGLGRTLIFYGFLWLMRIPRFLWLSSVRDDMLLREFHSLSSRSLIRWS</sequence>
<protein>
    <submittedName>
        <fullName evidence="1">Uncharacterized protein</fullName>
    </submittedName>
</protein>
<dbReference type="EMBL" id="JRKL02003586">
    <property type="protein sequence ID" value="KAF3954786.1"/>
    <property type="molecule type" value="Genomic_DNA"/>
</dbReference>
<proteinExistence type="predicted"/>
<dbReference type="Proteomes" id="UP000737018">
    <property type="component" value="Unassembled WGS sequence"/>
</dbReference>
<organism evidence="1 2">
    <name type="scientific">Castanea mollissima</name>
    <name type="common">Chinese chestnut</name>
    <dbReference type="NCBI Taxonomy" id="60419"/>
    <lineage>
        <taxon>Eukaryota</taxon>
        <taxon>Viridiplantae</taxon>
        <taxon>Streptophyta</taxon>
        <taxon>Embryophyta</taxon>
        <taxon>Tracheophyta</taxon>
        <taxon>Spermatophyta</taxon>
        <taxon>Magnoliopsida</taxon>
        <taxon>eudicotyledons</taxon>
        <taxon>Gunneridae</taxon>
        <taxon>Pentapetalae</taxon>
        <taxon>rosids</taxon>
        <taxon>fabids</taxon>
        <taxon>Fagales</taxon>
        <taxon>Fagaceae</taxon>
        <taxon>Castanea</taxon>
    </lineage>
</organism>
<accession>A0A8J4QMC6</accession>
<dbReference type="AlphaFoldDB" id="A0A8J4QMC6"/>
<comment type="caution">
    <text evidence="1">The sequence shown here is derived from an EMBL/GenBank/DDBJ whole genome shotgun (WGS) entry which is preliminary data.</text>
</comment>
<name>A0A8J4QMC6_9ROSI</name>
<evidence type="ECO:0000313" key="2">
    <source>
        <dbReference type="Proteomes" id="UP000737018"/>
    </source>
</evidence>
<gene>
    <name evidence="1" type="ORF">CMV_019917</name>
</gene>
<evidence type="ECO:0000313" key="1">
    <source>
        <dbReference type="EMBL" id="KAF3954786.1"/>
    </source>
</evidence>